<dbReference type="GO" id="GO:0030170">
    <property type="term" value="F:pyridoxal phosphate binding"/>
    <property type="evidence" value="ECO:0007669"/>
    <property type="project" value="InterPro"/>
</dbReference>
<name>A0A5Q2RHQ3_9ACTN</name>
<gene>
    <name evidence="2" type="ORF">GH723_01325</name>
</gene>
<keyword evidence="3" id="KW-1185">Reference proteome</keyword>
<protein>
    <submittedName>
        <fullName evidence="2">MOSC domain-containing protein</fullName>
    </submittedName>
</protein>
<dbReference type="InterPro" id="IPR011037">
    <property type="entry name" value="Pyrv_Knase-like_insert_dom_sf"/>
</dbReference>
<dbReference type="InterPro" id="IPR005302">
    <property type="entry name" value="MoCF_Sase_C"/>
</dbReference>
<dbReference type="AlphaFoldDB" id="A0A5Q2RHQ3"/>
<proteinExistence type="predicted"/>
<dbReference type="PROSITE" id="PS51340">
    <property type="entry name" value="MOSC"/>
    <property type="match status" value="1"/>
</dbReference>
<organism evidence="2 3">
    <name type="scientific">Actinomarinicola tropica</name>
    <dbReference type="NCBI Taxonomy" id="2789776"/>
    <lineage>
        <taxon>Bacteria</taxon>
        <taxon>Bacillati</taxon>
        <taxon>Actinomycetota</taxon>
        <taxon>Acidimicrobiia</taxon>
        <taxon>Acidimicrobiales</taxon>
        <taxon>Iamiaceae</taxon>
        <taxon>Actinomarinicola</taxon>
    </lineage>
</organism>
<evidence type="ECO:0000259" key="1">
    <source>
        <dbReference type="PROSITE" id="PS51340"/>
    </source>
</evidence>
<feature type="domain" description="MOSC" evidence="1">
    <location>
        <begin position="41"/>
        <end position="186"/>
    </location>
</feature>
<evidence type="ECO:0000313" key="2">
    <source>
        <dbReference type="EMBL" id="QGG93856.1"/>
    </source>
</evidence>
<dbReference type="Pfam" id="PF03473">
    <property type="entry name" value="MOSC"/>
    <property type="match status" value="1"/>
</dbReference>
<dbReference type="KEGG" id="atq:GH723_01325"/>
<sequence>MPSVAHLAADLLADGLDHVRSSPTDVGTLDLVVARPVAGGRSVLEEGRLDLAVGLVGDDWLGRGSTRTSDGSADPDKQVNLINARFARLVAGDQLERRTLVGDQLHVDLDLSVANLPVGSRLAIGDAVVEVTPAPHKGCAKFADRFGRDAMRFVASPEGRALRLRGVCTRVVVPGVVRPGDAVVVTRP</sequence>
<dbReference type="Gene3D" id="2.40.33.20">
    <property type="entry name" value="PK beta-barrel domain-like"/>
    <property type="match status" value="1"/>
</dbReference>
<dbReference type="Proteomes" id="UP000334019">
    <property type="component" value="Chromosome"/>
</dbReference>
<dbReference type="InterPro" id="IPR052353">
    <property type="entry name" value="Benzoxazolinone_Detox_Enz"/>
</dbReference>
<dbReference type="GO" id="GO:0030151">
    <property type="term" value="F:molybdenum ion binding"/>
    <property type="evidence" value="ECO:0007669"/>
    <property type="project" value="InterPro"/>
</dbReference>
<dbReference type="PANTHER" id="PTHR30212">
    <property type="entry name" value="PROTEIN YIIM"/>
    <property type="match status" value="1"/>
</dbReference>
<accession>A0A5Q2RHQ3</accession>
<dbReference type="SUPFAM" id="SSF50800">
    <property type="entry name" value="PK beta-barrel domain-like"/>
    <property type="match status" value="1"/>
</dbReference>
<dbReference type="PANTHER" id="PTHR30212:SF2">
    <property type="entry name" value="PROTEIN YIIM"/>
    <property type="match status" value="1"/>
</dbReference>
<dbReference type="EMBL" id="CP045851">
    <property type="protein sequence ID" value="QGG93856.1"/>
    <property type="molecule type" value="Genomic_DNA"/>
</dbReference>
<dbReference type="RefSeq" id="WP_153757962.1">
    <property type="nucleotide sequence ID" value="NZ_CP045851.1"/>
</dbReference>
<evidence type="ECO:0000313" key="3">
    <source>
        <dbReference type="Proteomes" id="UP000334019"/>
    </source>
</evidence>
<reference evidence="2 3" key="1">
    <citation type="submission" date="2019-11" db="EMBL/GenBank/DDBJ databases">
        <authorList>
            <person name="He Y."/>
        </authorList>
    </citation>
    <scope>NUCLEOTIDE SEQUENCE [LARGE SCALE GENOMIC DNA]</scope>
    <source>
        <strain evidence="2 3">SCSIO 58843</strain>
    </source>
</reference>
<dbReference type="GO" id="GO:0003824">
    <property type="term" value="F:catalytic activity"/>
    <property type="evidence" value="ECO:0007669"/>
    <property type="project" value="InterPro"/>
</dbReference>